<gene>
    <name evidence="1" type="ORF">BDN72DRAFT_842698</name>
</gene>
<accession>A0ACD3AQG5</accession>
<evidence type="ECO:0000313" key="2">
    <source>
        <dbReference type="Proteomes" id="UP000308600"/>
    </source>
</evidence>
<keyword evidence="2" id="KW-1185">Reference proteome</keyword>
<sequence length="606" mass="64980">MSFKRVSVFAANPATTRGSATKLSTHKDQLVYVNGRHVIIRDLNNATNAKTYSGHAQNATVARFSPSGYYCASADIVGNVKIWDTIGEDQTLKGEYKVISGQVNDLAWDGESKRIIAVGDGKERFGHAFMMDTGSSTGSITGHAKSLNAVSIRRDRPYRAATAGDDGLIVFHHGAPYKYDKLIKTHTKFVQDVRYSGSGDHFASVGSDYKIFLYDGKTGDTLGEIADSPHTGTIYACSWSADSRQLSTSAADRTVKLWDVETRKAVSTWNLGSAIGHQQTGNAWTDNHGIASLSLSGDLNFLDPRVSDKPSRILKAPQKAIIATTHARDSTFLTGCADGRILSSDAKTGLSDYLEGTGHSNYVSGLATSPVDGKLHSIGYDDHVREITEDAKSFVPAFTKTAAQPRSIGVAGDSTVFIAEVNGVEAFRSNQKILSHTLPGTTPTAIAASKSVVAIGGENQKVYLYDWDGKALKETTKFEGNRATISAVALSPDGKYLAAGDSSGKVVLYDVPEKKLVTSRWAFHVGRVNSISWTPDSRHCASGSLDGHVYIWSVERPIKNIGIKHAGPGGVNSVLWLNGETDGKTGKLVSAGADVCVKIWEVTFHA</sequence>
<evidence type="ECO:0000313" key="1">
    <source>
        <dbReference type="EMBL" id="TFK67757.1"/>
    </source>
</evidence>
<dbReference type="Proteomes" id="UP000308600">
    <property type="component" value="Unassembled WGS sequence"/>
</dbReference>
<name>A0ACD3AQG5_9AGAR</name>
<organism evidence="1 2">
    <name type="scientific">Pluteus cervinus</name>
    <dbReference type="NCBI Taxonomy" id="181527"/>
    <lineage>
        <taxon>Eukaryota</taxon>
        <taxon>Fungi</taxon>
        <taxon>Dikarya</taxon>
        <taxon>Basidiomycota</taxon>
        <taxon>Agaricomycotina</taxon>
        <taxon>Agaricomycetes</taxon>
        <taxon>Agaricomycetidae</taxon>
        <taxon>Agaricales</taxon>
        <taxon>Pluteineae</taxon>
        <taxon>Pluteaceae</taxon>
        <taxon>Pluteus</taxon>
    </lineage>
</organism>
<reference evidence="1 2" key="1">
    <citation type="journal article" date="2019" name="Nat. Ecol. Evol.">
        <title>Megaphylogeny resolves global patterns of mushroom evolution.</title>
        <authorList>
            <person name="Varga T."/>
            <person name="Krizsan K."/>
            <person name="Foldi C."/>
            <person name="Dima B."/>
            <person name="Sanchez-Garcia M."/>
            <person name="Sanchez-Ramirez S."/>
            <person name="Szollosi G.J."/>
            <person name="Szarkandi J.G."/>
            <person name="Papp V."/>
            <person name="Albert L."/>
            <person name="Andreopoulos W."/>
            <person name="Angelini C."/>
            <person name="Antonin V."/>
            <person name="Barry K.W."/>
            <person name="Bougher N.L."/>
            <person name="Buchanan P."/>
            <person name="Buyck B."/>
            <person name="Bense V."/>
            <person name="Catcheside P."/>
            <person name="Chovatia M."/>
            <person name="Cooper J."/>
            <person name="Damon W."/>
            <person name="Desjardin D."/>
            <person name="Finy P."/>
            <person name="Geml J."/>
            <person name="Haridas S."/>
            <person name="Hughes K."/>
            <person name="Justo A."/>
            <person name="Karasinski D."/>
            <person name="Kautmanova I."/>
            <person name="Kiss B."/>
            <person name="Kocsube S."/>
            <person name="Kotiranta H."/>
            <person name="LaButti K.M."/>
            <person name="Lechner B.E."/>
            <person name="Liimatainen K."/>
            <person name="Lipzen A."/>
            <person name="Lukacs Z."/>
            <person name="Mihaltcheva S."/>
            <person name="Morgado L.N."/>
            <person name="Niskanen T."/>
            <person name="Noordeloos M.E."/>
            <person name="Ohm R.A."/>
            <person name="Ortiz-Santana B."/>
            <person name="Ovrebo C."/>
            <person name="Racz N."/>
            <person name="Riley R."/>
            <person name="Savchenko A."/>
            <person name="Shiryaev A."/>
            <person name="Soop K."/>
            <person name="Spirin V."/>
            <person name="Szebenyi C."/>
            <person name="Tomsovsky M."/>
            <person name="Tulloss R.E."/>
            <person name="Uehling J."/>
            <person name="Grigoriev I.V."/>
            <person name="Vagvolgyi C."/>
            <person name="Papp T."/>
            <person name="Martin F.M."/>
            <person name="Miettinen O."/>
            <person name="Hibbett D.S."/>
            <person name="Nagy L.G."/>
        </authorList>
    </citation>
    <scope>NUCLEOTIDE SEQUENCE [LARGE SCALE GENOMIC DNA]</scope>
    <source>
        <strain evidence="1 2">NL-1719</strain>
    </source>
</reference>
<proteinExistence type="predicted"/>
<protein>
    <submittedName>
        <fullName evidence="1">WD40 repeat-like protein</fullName>
    </submittedName>
</protein>
<dbReference type="EMBL" id="ML208368">
    <property type="protein sequence ID" value="TFK67757.1"/>
    <property type="molecule type" value="Genomic_DNA"/>
</dbReference>